<evidence type="ECO:0000313" key="5">
    <source>
        <dbReference type="EMBL" id="QTA78602.1"/>
    </source>
</evidence>
<dbReference type="PANTHER" id="PTHR37690:SF1">
    <property type="entry name" value="CHORISMATE DEHYDRATASE"/>
    <property type="match status" value="1"/>
</dbReference>
<dbReference type="EC" id="4.2.1.151" evidence="4"/>
<dbReference type="SUPFAM" id="SSF53850">
    <property type="entry name" value="Periplasmic binding protein-like II"/>
    <property type="match status" value="1"/>
</dbReference>
<organism evidence="5 6">
    <name type="scientific">Desulfonema limicola</name>
    <dbReference type="NCBI Taxonomy" id="45656"/>
    <lineage>
        <taxon>Bacteria</taxon>
        <taxon>Pseudomonadati</taxon>
        <taxon>Thermodesulfobacteriota</taxon>
        <taxon>Desulfobacteria</taxon>
        <taxon>Desulfobacterales</taxon>
        <taxon>Desulfococcaceae</taxon>
        <taxon>Desulfonema</taxon>
    </lineage>
</organism>
<dbReference type="AlphaFoldDB" id="A0A975B4E1"/>
<sequence>MNHQFKPCLTKPVLRLGQISYMNVAPIYYGFNNGHKPGWINMICAPPSVLNKMLANGELDVSPVSSAAYARNHDKWLLLPDISISCSGPVMSVILVSRYPFEELSGKTVILTRESATAAALSRFLFASQNIKPYIKTGKVRCADDLDKDADAALVIGDAALKEEWTSKFNHVWDLGEMWKNHTGLPFVFALWAVRRDFANKYPELVLSIEDQFQKSRLLGKKNMSRILSQASEKLGISVDKCRQYYNQLLYDLSPEKIKGVESYFRGLYQENIISRPVKLSFVNPDPHAFIREHAA</sequence>
<gene>
    <name evidence="4" type="primary">mqnA</name>
    <name evidence="5" type="ORF">dnl_08260</name>
</gene>
<dbReference type="Gene3D" id="3.40.190.10">
    <property type="entry name" value="Periplasmic binding protein-like II"/>
    <property type="match status" value="2"/>
</dbReference>
<dbReference type="EMBL" id="CP061799">
    <property type="protein sequence ID" value="QTA78602.1"/>
    <property type="molecule type" value="Genomic_DNA"/>
</dbReference>
<protein>
    <recommendedName>
        <fullName evidence="4">Chorismate dehydratase</fullName>
        <ecNumber evidence="4">4.2.1.151</ecNumber>
    </recommendedName>
    <alternativeName>
        <fullName evidence="4">Menaquinone biosynthetic enzyme MqnA</fullName>
    </alternativeName>
</protein>
<dbReference type="InterPro" id="IPR030868">
    <property type="entry name" value="MqnA"/>
</dbReference>
<dbReference type="HAMAP" id="MF_00995">
    <property type="entry name" value="MqnA"/>
    <property type="match status" value="1"/>
</dbReference>
<dbReference type="GO" id="GO:0009234">
    <property type="term" value="P:menaquinone biosynthetic process"/>
    <property type="evidence" value="ECO:0007669"/>
    <property type="project" value="UniProtKB-UniRule"/>
</dbReference>
<evidence type="ECO:0000256" key="1">
    <source>
        <dbReference type="ARBA" id="ARBA00004863"/>
    </source>
</evidence>
<evidence type="ECO:0000313" key="6">
    <source>
        <dbReference type="Proteomes" id="UP000663720"/>
    </source>
</evidence>
<comment type="function">
    <text evidence="4">Catalyzes the dehydration of chorismate into 3-[(1-carboxyvinyl)oxy]benzoate, a step in the biosynthesis of menaquinone (MK, vitamin K2).</text>
</comment>
<dbReference type="PANTHER" id="PTHR37690">
    <property type="entry name" value="CHORISMATE DEHYDRATASE"/>
    <property type="match status" value="1"/>
</dbReference>
<dbReference type="Proteomes" id="UP000663720">
    <property type="component" value="Chromosome"/>
</dbReference>
<comment type="catalytic activity">
    <reaction evidence="4">
        <text>chorismate = 3-[(1-carboxyvinyl)-oxy]benzoate + H2O</text>
        <dbReference type="Rhea" id="RHEA:40051"/>
        <dbReference type="ChEBI" id="CHEBI:15377"/>
        <dbReference type="ChEBI" id="CHEBI:29748"/>
        <dbReference type="ChEBI" id="CHEBI:76981"/>
        <dbReference type="EC" id="4.2.1.151"/>
    </reaction>
</comment>
<name>A0A975B4E1_9BACT</name>
<dbReference type="CDD" id="cd13634">
    <property type="entry name" value="PBP2_Sco4506"/>
    <property type="match status" value="1"/>
</dbReference>
<dbReference type="RefSeq" id="WP_207690434.1">
    <property type="nucleotide sequence ID" value="NZ_CP061799.1"/>
</dbReference>
<reference evidence="5" key="1">
    <citation type="journal article" date="2021" name="Microb. Physiol.">
        <title>Proteogenomic Insights into the Physiology of Marine, Sulfate-Reducing, Filamentous Desulfonema limicola and Desulfonema magnum.</title>
        <authorList>
            <person name="Schnaars V."/>
            <person name="Wohlbrand L."/>
            <person name="Scheve S."/>
            <person name="Hinrichs C."/>
            <person name="Reinhardt R."/>
            <person name="Rabus R."/>
        </authorList>
    </citation>
    <scope>NUCLEOTIDE SEQUENCE</scope>
    <source>
        <strain evidence="5">5ac10</strain>
    </source>
</reference>
<evidence type="ECO:0000256" key="3">
    <source>
        <dbReference type="ARBA" id="ARBA00023239"/>
    </source>
</evidence>
<proteinExistence type="inferred from homology"/>
<evidence type="ECO:0000256" key="4">
    <source>
        <dbReference type="HAMAP-Rule" id="MF_00995"/>
    </source>
</evidence>
<dbReference type="KEGG" id="dli:dnl_08260"/>
<evidence type="ECO:0000256" key="2">
    <source>
        <dbReference type="ARBA" id="ARBA00022428"/>
    </source>
</evidence>
<dbReference type="InterPro" id="IPR003773">
    <property type="entry name" value="Menaquinone_biosynth"/>
</dbReference>
<accession>A0A975B4E1</accession>
<keyword evidence="2 4" id="KW-0474">Menaquinone biosynthesis</keyword>
<keyword evidence="3 4" id="KW-0456">Lyase</keyword>
<dbReference type="Pfam" id="PF02621">
    <property type="entry name" value="VitK2_biosynth"/>
    <property type="match status" value="1"/>
</dbReference>
<keyword evidence="6" id="KW-1185">Reference proteome</keyword>
<comment type="pathway">
    <text evidence="1 4">Quinol/quinone metabolism; menaquinone biosynthesis.</text>
</comment>
<comment type="similarity">
    <text evidence="4">Belongs to the MqnA/MqnD family. MqnA subfamily.</text>
</comment>
<dbReference type="GO" id="GO:0016836">
    <property type="term" value="F:hydro-lyase activity"/>
    <property type="evidence" value="ECO:0007669"/>
    <property type="project" value="UniProtKB-UniRule"/>
</dbReference>